<dbReference type="InterPro" id="IPR025833">
    <property type="entry name" value="GDYXXLXY"/>
</dbReference>
<organism evidence="1 2">
    <name type="scientific">Mesorhizobium australicum</name>
    <dbReference type="NCBI Taxonomy" id="536018"/>
    <lineage>
        <taxon>Bacteria</taxon>
        <taxon>Pseudomonadati</taxon>
        <taxon>Pseudomonadota</taxon>
        <taxon>Alphaproteobacteria</taxon>
        <taxon>Hyphomicrobiales</taxon>
        <taxon>Phyllobacteriaceae</taxon>
        <taxon>Mesorhizobium</taxon>
    </lineage>
</organism>
<accession>A0A1X7PCR4</accession>
<protein>
    <submittedName>
        <fullName evidence="1">Uncharacterized membrane-anchored protein</fullName>
    </submittedName>
</protein>
<dbReference type="Pfam" id="PF14345">
    <property type="entry name" value="GDYXXLXY"/>
    <property type="match status" value="1"/>
</dbReference>
<dbReference type="OrthoDB" id="4868247at2"/>
<reference evidence="1 2" key="1">
    <citation type="submission" date="2017-04" db="EMBL/GenBank/DDBJ databases">
        <authorList>
            <person name="Afonso C.L."/>
            <person name="Miller P.J."/>
            <person name="Scott M.A."/>
            <person name="Spackman E."/>
            <person name="Goraichik I."/>
            <person name="Dimitrov K.M."/>
            <person name="Suarez D.L."/>
            <person name="Swayne D.E."/>
        </authorList>
    </citation>
    <scope>NUCLEOTIDE SEQUENCE [LARGE SCALE GENOMIC DNA]</scope>
    <source>
        <strain evidence="1 2">B5P</strain>
    </source>
</reference>
<dbReference type="AlphaFoldDB" id="A0A1X7PCR4"/>
<name>A0A1X7PCR4_9HYPH</name>
<sequence length="192" mass="20558">MKSSRLVLVGALLISVLQIGFLSWNIAGRAAVLRNGQEVLLKVQPVDPRDLLRGDYVRLGYDISTVPASLFTPPPTGDGDYEAKPVWLLLRKQDDGYFGVKSAAFDKALLPAVEAGEVVVSGMASGTPAASGSASVDYGLERFYLPEGEGKPIEVDMRVRPFAVVAAVAADGSAQIKRFLDGDTVLFEEPLY</sequence>
<keyword evidence="2" id="KW-1185">Reference proteome</keyword>
<proteinExistence type="predicted"/>
<evidence type="ECO:0000313" key="2">
    <source>
        <dbReference type="Proteomes" id="UP000193083"/>
    </source>
</evidence>
<gene>
    <name evidence="1" type="ORF">SAMN02982922_3808</name>
</gene>
<dbReference type="Proteomes" id="UP000193083">
    <property type="component" value="Unassembled WGS sequence"/>
</dbReference>
<dbReference type="EMBL" id="FXBL01000004">
    <property type="protein sequence ID" value="SMH48881.1"/>
    <property type="molecule type" value="Genomic_DNA"/>
</dbReference>
<evidence type="ECO:0000313" key="1">
    <source>
        <dbReference type="EMBL" id="SMH48881.1"/>
    </source>
</evidence>